<dbReference type="RefSeq" id="WP_155136204.1">
    <property type="nucleotide sequence ID" value="NZ_BMGZ01000001.1"/>
</dbReference>
<accession>A0A8J3A420</accession>
<dbReference type="AlphaFoldDB" id="A0A8J3A420"/>
<dbReference type="EMBL" id="BMGZ01000001">
    <property type="protein sequence ID" value="GGH92592.1"/>
    <property type="molecule type" value="Genomic_DNA"/>
</dbReference>
<keyword evidence="1" id="KW-0732">Signal</keyword>
<feature type="chain" id="PRO_5035200038" evidence="1">
    <location>
        <begin position="25"/>
        <end position="182"/>
    </location>
</feature>
<reference evidence="2" key="3">
    <citation type="submission" date="2020-09" db="EMBL/GenBank/DDBJ databases">
        <authorList>
            <person name="Sun Q."/>
            <person name="Zhou Y."/>
        </authorList>
    </citation>
    <scope>NUCLEOTIDE SEQUENCE</scope>
    <source>
        <strain evidence="2">CGMCC 1.14984</strain>
    </source>
</reference>
<proteinExistence type="predicted"/>
<evidence type="ECO:0000313" key="5">
    <source>
        <dbReference type="Proteomes" id="UP000818603"/>
    </source>
</evidence>
<reference evidence="3 5" key="2">
    <citation type="submission" date="2020-02" db="EMBL/GenBank/DDBJ databases">
        <title>Genome sequence of Parvularcula flava strain NH6-79.</title>
        <authorList>
            <person name="Abdul Karim M.H."/>
            <person name="Lam M.Q."/>
            <person name="Chen S.J."/>
            <person name="Yahya A."/>
            <person name="Shahir S."/>
            <person name="Shamsir M.S."/>
            <person name="Chong C.S."/>
        </authorList>
    </citation>
    <scope>NUCLEOTIDE SEQUENCE [LARGE SCALE GENOMIC DNA]</scope>
    <source>
        <strain evidence="3 5">NH6-79</strain>
    </source>
</reference>
<dbReference type="Proteomes" id="UP000621856">
    <property type="component" value="Unassembled WGS sequence"/>
</dbReference>
<evidence type="ECO:0000313" key="2">
    <source>
        <dbReference type="EMBL" id="GGH92592.1"/>
    </source>
</evidence>
<evidence type="ECO:0000313" key="3">
    <source>
        <dbReference type="EMBL" id="NHK26521.1"/>
    </source>
</evidence>
<organism evidence="2 4">
    <name type="scientific">Aquisalinus luteolus</name>
    <dbReference type="NCBI Taxonomy" id="1566827"/>
    <lineage>
        <taxon>Bacteria</taxon>
        <taxon>Pseudomonadati</taxon>
        <taxon>Pseudomonadota</taxon>
        <taxon>Alphaproteobacteria</taxon>
        <taxon>Parvularculales</taxon>
        <taxon>Parvularculaceae</taxon>
        <taxon>Aquisalinus</taxon>
    </lineage>
</organism>
<reference evidence="2" key="1">
    <citation type="journal article" date="2014" name="Int. J. Syst. Evol. Microbiol.">
        <title>Complete genome sequence of Corynebacterium casei LMG S-19264T (=DSM 44701T), isolated from a smear-ripened cheese.</title>
        <authorList>
            <consortium name="US DOE Joint Genome Institute (JGI-PGF)"/>
            <person name="Walter F."/>
            <person name="Albersmeier A."/>
            <person name="Kalinowski J."/>
            <person name="Ruckert C."/>
        </authorList>
    </citation>
    <scope>NUCLEOTIDE SEQUENCE</scope>
    <source>
        <strain evidence="2">CGMCC 1.14984</strain>
    </source>
</reference>
<feature type="signal peptide" evidence="1">
    <location>
        <begin position="1"/>
        <end position="24"/>
    </location>
</feature>
<protein>
    <submittedName>
        <fullName evidence="2">Uncharacterized protein</fullName>
    </submittedName>
</protein>
<comment type="caution">
    <text evidence="2">The sequence shown here is derived from an EMBL/GenBank/DDBJ whole genome shotgun (WGS) entry which is preliminary data.</text>
</comment>
<evidence type="ECO:0000313" key="4">
    <source>
        <dbReference type="Proteomes" id="UP000621856"/>
    </source>
</evidence>
<evidence type="ECO:0000256" key="1">
    <source>
        <dbReference type="SAM" id="SignalP"/>
    </source>
</evidence>
<sequence>MLTKRTAIAALTASLVAAVTNASAQECPVPSTSDTVLMTGYNSTTEHSWYTQQAGETVYIGATWEFSESVRENYEILEAYPLYDSTEIFDKPLSDVTFPFPTVNWAERAVAPTYVRFVGVEEDAIEAYSMGILFLNLEGFFEIEVTDSADMQLLTLGKVEEPSDGAAAACQAWLDEPMAEED</sequence>
<dbReference type="Proteomes" id="UP000818603">
    <property type="component" value="Unassembled WGS sequence"/>
</dbReference>
<gene>
    <name evidence="3" type="ORF">FF098_001210</name>
    <name evidence="2" type="ORF">GCM10011355_02450</name>
</gene>
<dbReference type="EMBL" id="VCJR02000001">
    <property type="protein sequence ID" value="NHK26521.1"/>
    <property type="molecule type" value="Genomic_DNA"/>
</dbReference>
<keyword evidence="5" id="KW-1185">Reference proteome</keyword>
<name>A0A8J3A420_9PROT</name>